<sequence length="488" mass="55787">MDDMKPCWAALPMELKLLILEQLANAHSFHDSTRSGLAPYASVSRDWQRFFESLTFRNFVLRLKDLIPFREYTQSPRRRGYVRHIWLRLEESRDGEESLGIPVGGSSTNHFGSAMLYLWTTLASWTIEESSEGLTLEMSTHTLAGLIRYARHVPKDDIGHYSKHLETGSLEQYDHVARFNHTSPSWATHIAPSSSMQAGAMRALYTYDVKLSHIRLPPVEVVTKFLTRRANTRNIHPDTLDQIVRSLPRLGEIHFERWRLGREGDERRWLKGLNDMCRYGLPLSVKKLTIFHEEIRVPFFARSAPRRMVMEELIGSLVQGALHLEHLALCFIIEADEFLSNTLEFRNLTSLTLTSALFIDRSADTDEAVERLMKTKKLLLLAAMAASRMPKLQLIEIWNGGDGQASVFCYKVGGERAEVIWKSTQDELIVDADVLEAWRATARVHGRNELQCSVTRLGIGGFKYYGSVLPYLESKEQVLHKVSAVQME</sequence>
<feature type="domain" description="DUF6546" evidence="1">
    <location>
        <begin position="281"/>
        <end position="480"/>
    </location>
</feature>
<keyword evidence="3" id="KW-1185">Reference proteome</keyword>
<accession>A0A1G4BLC9</accession>
<proteinExistence type="predicted"/>
<reference evidence="2 3" key="1">
    <citation type="submission" date="2016-09" db="EMBL/GenBank/DDBJ databases">
        <authorList>
            <person name="Capua I."/>
            <person name="De Benedictis P."/>
            <person name="Joannis T."/>
            <person name="Lombin L.H."/>
            <person name="Cattoli G."/>
        </authorList>
    </citation>
    <scope>NUCLEOTIDE SEQUENCE [LARGE SCALE GENOMIC DNA]</scope>
    <source>
        <strain evidence="2 3">IMI 309357</strain>
    </source>
</reference>
<dbReference type="EMBL" id="MJBS01000015">
    <property type="protein sequence ID" value="OHF02108.1"/>
    <property type="molecule type" value="Genomic_DNA"/>
</dbReference>
<dbReference type="GeneID" id="34555847"/>
<comment type="caution">
    <text evidence="2">The sequence shown here is derived from an EMBL/GenBank/DDBJ whole genome shotgun (WGS) entry which is preliminary data.</text>
</comment>
<organism evidence="2 3">
    <name type="scientific">Colletotrichum orchidophilum</name>
    <dbReference type="NCBI Taxonomy" id="1209926"/>
    <lineage>
        <taxon>Eukaryota</taxon>
        <taxon>Fungi</taxon>
        <taxon>Dikarya</taxon>
        <taxon>Ascomycota</taxon>
        <taxon>Pezizomycotina</taxon>
        <taxon>Sordariomycetes</taxon>
        <taxon>Hypocreomycetidae</taxon>
        <taxon>Glomerellales</taxon>
        <taxon>Glomerellaceae</taxon>
        <taxon>Colletotrichum</taxon>
    </lineage>
</organism>
<dbReference type="InterPro" id="IPR046676">
    <property type="entry name" value="DUF6546"/>
</dbReference>
<protein>
    <recommendedName>
        <fullName evidence="1">DUF6546 domain-containing protein</fullName>
    </recommendedName>
</protein>
<dbReference type="RefSeq" id="XP_022479250.1">
    <property type="nucleotide sequence ID" value="XM_022614337.1"/>
</dbReference>
<evidence type="ECO:0000313" key="3">
    <source>
        <dbReference type="Proteomes" id="UP000176998"/>
    </source>
</evidence>
<dbReference type="STRING" id="1209926.A0A1G4BLC9"/>
<dbReference type="AlphaFoldDB" id="A0A1G4BLC9"/>
<dbReference type="Pfam" id="PF20183">
    <property type="entry name" value="DUF6546"/>
    <property type="match status" value="1"/>
</dbReference>
<gene>
    <name evidence="2" type="ORF">CORC01_02687</name>
</gene>
<evidence type="ECO:0000313" key="2">
    <source>
        <dbReference type="EMBL" id="OHF02108.1"/>
    </source>
</evidence>
<evidence type="ECO:0000259" key="1">
    <source>
        <dbReference type="Pfam" id="PF20183"/>
    </source>
</evidence>
<dbReference type="Proteomes" id="UP000176998">
    <property type="component" value="Unassembled WGS sequence"/>
</dbReference>
<dbReference type="OrthoDB" id="4802432at2759"/>
<name>A0A1G4BLC9_9PEZI</name>